<evidence type="ECO:0000259" key="3">
    <source>
        <dbReference type="Pfam" id="PF00294"/>
    </source>
</evidence>
<comment type="caution">
    <text evidence="4">The sequence shown here is derived from an EMBL/GenBank/DDBJ whole genome shotgun (WGS) entry which is preliminary data.</text>
</comment>
<feature type="domain" description="Carbohydrate kinase PfkB" evidence="3">
    <location>
        <begin position="10"/>
        <end position="301"/>
    </location>
</feature>
<dbReference type="AlphaFoldDB" id="A0A838XN94"/>
<dbReference type="InterPro" id="IPR029056">
    <property type="entry name" value="Ribokinase-like"/>
</dbReference>
<organism evidence="4 5">
    <name type="scientific">Stappia taiwanensis</name>
    <dbReference type="NCBI Taxonomy" id="992267"/>
    <lineage>
        <taxon>Bacteria</taxon>
        <taxon>Pseudomonadati</taxon>
        <taxon>Pseudomonadota</taxon>
        <taxon>Alphaproteobacteria</taxon>
        <taxon>Hyphomicrobiales</taxon>
        <taxon>Stappiaceae</taxon>
        <taxon>Stappia</taxon>
    </lineage>
</organism>
<dbReference type="GO" id="GO:0016301">
    <property type="term" value="F:kinase activity"/>
    <property type="evidence" value="ECO:0007669"/>
    <property type="project" value="UniProtKB-KW"/>
</dbReference>
<accession>A0A838XN94</accession>
<dbReference type="InterPro" id="IPR011611">
    <property type="entry name" value="PfkB_dom"/>
</dbReference>
<reference evidence="4 5" key="2">
    <citation type="submission" date="2020-08" db="EMBL/GenBank/DDBJ databases">
        <title>Stappia taiwanensis sp. nov., isolated from a coastal thermal spring.</title>
        <authorList>
            <person name="Kampfer P."/>
        </authorList>
    </citation>
    <scope>NUCLEOTIDE SEQUENCE [LARGE SCALE GENOMIC DNA]</scope>
    <source>
        <strain evidence="4 5">DSM 23284</strain>
    </source>
</reference>
<protein>
    <submittedName>
        <fullName evidence="4">Kinase</fullName>
    </submittedName>
</protein>
<dbReference type="SUPFAM" id="SSF53613">
    <property type="entry name" value="Ribokinase-like"/>
    <property type="match status" value="1"/>
</dbReference>
<dbReference type="EMBL" id="JACEON010000002">
    <property type="protein sequence ID" value="MBA4610481.1"/>
    <property type="molecule type" value="Genomic_DNA"/>
</dbReference>
<keyword evidence="5" id="KW-1185">Reference proteome</keyword>
<keyword evidence="1" id="KW-0808">Transferase</keyword>
<dbReference type="Gene3D" id="3.40.1190.20">
    <property type="match status" value="1"/>
</dbReference>
<keyword evidence="2 4" id="KW-0418">Kinase</keyword>
<proteinExistence type="predicted"/>
<name>A0A838XN94_9HYPH</name>
<dbReference type="Pfam" id="PF00294">
    <property type="entry name" value="PfkB"/>
    <property type="match status" value="1"/>
</dbReference>
<evidence type="ECO:0000256" key="1">
    <source>
        <dbReference type="ARBA" id="ARBA00022679"/>
    </source>
</evidence>
<dbReference type="PANTHER" id="PTHR10584:SF166">
    <property type="entry name" value="RIBOKINASE"/>
    <property type="match status" value="1"/>
</dbReference>
<sequence length="313" mass="31982">MPDFRSGRPSIALIGAIHLDTIAHAAVPIRRETSTPARFVSRPGGVATNVARALARLDIACALAGVVGDDAAGAQLCTELAAQGLDMSAVRRLQGRATGRYLALHDPDGSLAAAVVDGEITETLPAEAFTPLPTVLTEATVWFLDTNLPPATLTRLAQDAGGRRRLVADAVSQAKAPRLAAILPRLDLLFCNRAEAAALLALDTCPSADDLAADDLAAALLERGVAACCVSDGGAPLTLADNTGIRRLDVPHVTVRDVTGAGDALIAGTLAGLHHDRSLDAAARAGLAAAALTLSAEGAAPDSLNWRAISGED</sequence>
<evidence type="ECO:0000313" key="4">
    <source>
        <dbReference type="EMBL" id="MBA4610481.1"/>
    </source>
</evidence>
<evidence type="ECO:0000313" key="5">
    <source>
        <dbReference type="Proteomes" id="UP000559404"/>
    </source>
</evidence>
<dbReference type="Proteomes" id="UP000559404">
    <property type="component" value="Unassembled WGS sequence"/>
</dbReference>
<dbReference type="PANTHER" id="PTHR10584">
    <property type="entry name" value="SUGAR KINASE"/>
    <property type="match status" value="1"/>
</dbReference>
<gene>
    <name evidence="4" type="ORF">H1W37_02350</name>
</gene>
<dbReference type="RefSeq" id="WP_181758681.1">
    <property type="nucleotide sequence ID" value="NZ_BMCR01000002.1"/>
</dbReference>
<reference evidence="4 5" key="1">
    <citation type="submission" date="2020-07" db="EMBL/GenBank/DDBJ databases">
        <authorList>
            <person name="Li M."/>
        </authorList>
    </citation>
    <scope>NUCLEOTIDE SEQUENCE [LARGE SCALE GENOMIC DNA]</scope>
    <source>
        <strain evidence="4 5">DSM 23284</strain>
    </source>
</reference>
<evidence type="ECO:0000256" key="2">
    <source>
        <dbReference type="ARBA" id="ARBA00022777"/>
    </source>
</evidence>